<feature type="region of interest" description="Disordered" evidence="7">
    <location>
        <begin position="373"/>
        <end position="402"/>
    </location>
</feature>
<evidence type="ECO:0000256" key="4">
    <source>
        <dbReference type="ARBA" id="ARBA00023163"/>
    </source>
</evidence>
<sequence>MAKFTFSEHFPAFKKPFNRQADLPVEAPASNVTMATTCVSSAMASNAKPIQLVHPAFLVAPTAYHSPPHRQDMEVEQSSLKLRPNCLTNEERPPQLPTKMVDPYIERNRNALAHMRKQREFVPDYQKDNSYWVKRQKNNEAAKRSREKRRLNDMALEAKVVELMKENSLLREELAALKKCFGLPQGPFRLPSLPQGPVKIKTEVTESAEGGEYEHSPYPIGSPKNTCMVDSTYESAYGYRREQQQPEHGTVPLLPSTAPSDVCQENTVNALSPILPRGFQEKEALSTISDKTTKASFKPFRTNNTSVESTYSNDNADSPSRKRSLAHVHTDVSGAVDLRLKVPDNETSQQNGDLPAIVDLKGHQYQHKLPLKVRSKKDGHSGRISDQGNRDTQENCPSGVPQNIHTNSQSLKCEGQSKPWCVETNDSSLSTAAENHVPSYGVHEINSTEIVQDEVVGAVRHHSAKFCRQTPYEREDTRSHWSQNSDLENENMDLREKLQSLTKDVAILKEIVASGVVTRR</sequence>
<dbReference type="EMBL" id="JAIZAY010000006">
    <property type="protein sequence ID" value="KAJ8040096.1"/>
    <property type="molecule type" value="Genomic_DNA"/>
</dbReference>
<reference evidence="9" key="1">
    <citation type="submission" date="2021-10" db="EMBL/GenBank/DDBJ databases">
        <title>Tropical sea cucumber genome reveals ecological adaptation and Cuvierian tubules defense mechanism.</title>
        <authorList>
            <person name="Chen T."/>
        </authorList>
    </citation>
    <scope>NUCLEOTIDE SEQUENCE</scope>
    <source>
        <strain evidence="9">Nanhai2018</strain>
        <tissue evidence="9">Muscle</tissue>
    </source>
</reference>
<evidence type="ECO:0000313" key="9">
    <source>
        <dbReference type="EMBL" id="KAJ8040096.1"/>
    </source>
</evidence>
<keyword evidence="10" id="KW-1185">Reference proteome</keyword>
<dbReference type="SMART" id="SM00338">
    <property type="entry name" value="BRLZ"/>
    <property type="match status" value="1"/>
</dbReference>
<protein>
    <submittedName>
        <fullName evidence="9">Nuclear factor interleukin-3-regulated protein</fullName>
    </submittedName>
</protein>
<evidence type="ECO:0000256" key="6">
    <source>
        <dbReference type="SAM" id="Coils"/>
    </source>
</evidence>
<comment type="caution">
    <text evidence="9">The sequence shown here is derived from an EMBL/GenBank/DDBJ whole genome shotgun (WGS) entry which is preliminary data.</text>
</comment>
<keyword evidence="4" id="KW-0804">Transcription</keyword>
<name>A0A9Q1HCD0_HOLLE</name>
<dbReference type="Proteomes" id="UP001152320">
    <property type="component" value="Chromosome 6"/>
</dbReference>
<dbReference type="Gene3D" id="1.20.5.170">
    <property type="match status" value="1"/>
</dbReference>
<dbReference type="CDD" id="cd14694">
    <property type="entry name" value="bZIP_NFIL3"/>
    <property type="match status" value="1"/>
</dbReference>
<dbReference type="OrthoDB" id="6151507at2759"/>
<dbReference type="GO" id="GO:0007623">
    <property type="term" value="P:circadian rhythm"/>
    <property type="evidence" value="ECO:0007669"/>
    <property type="project" value="TreeGrafter"/>
</dbReference>
<dbReference type="PANTHER" id="PTHR15284">
    <property type="entry name" value="NUCLEAR FACTOR INTERLEUKIN-3-REGULATED PROTEIN"/>
    <property type="match status" value="1"/>
</dbReference>
<evidence type="ECO:0000313" key="10">
    <source>
        <dbReference type="Proteomes" id="UP001152320"/>
    </source>
</evidence>
<evidence type="ECO:0000256" key="5">
    <source>
        <dbReference type="ARBA" id="ARBA00023242"/>
    </source>
</evidence>
<keyword evidence="2" id="KW-0805">Transcription regulation</keyword>
<accession>A0A9Q1HCD0</accession>
<dbReference type="PROSITE" id="PS00036">
    <property type="entry name" value="BZIP_BASIC"/>
    <property type="match status" value="1"/>
</dbReference>
<dbReference type="GO" id="GO:0003677">
    <property type="term" value="F:DNA binding"/>
    <property type="evidence" value="ECO:0007669"/>
    <property type="project" value="UniProtKB-KW"/>
</dbReference>
<evidence type="ECO:0000256" key="2">
    <source>
        <dbReference type="ARBA" id="ARBA00023015"/>
    </source>
</evidence>
<keyword evidence="6" id="KW-0175">Coiled coil</keyword>
<dbReference type="SUPFAM" id="SSF57959">
    <property type="entry name" value="Leucine zipper domain"/>
    <property type="match status" value="1"/>
</dbReference>
<dbReference type="AlphaFoldDB" id="A0A9Q1HCD0"/>
<feature type="coiled-coil region" evidence="6">
    <location>
        <begin position="484"/>
        <end position="511"/>
    </location>
</feature>
<feature type="domain" description="BZIP" evidence="8">
    <location>
        <begin position="128"/>
        <end position="179"/>
    </location>
</feature>
<dbReference type="PANTHER" id="PTHR15284:SF0">
    <property type="entry name" value="GH23983P"/>
    <property type="match status" value="1"/>
</dbReference>
<evidence type="ECO:0000259" key="8">
    <source>
        <dbReference type="PROSITE" id="PS50217"/>
    </source>
</evidence>
<gene>
    <name evidence="9" type="ORF">HOLleu_14295</name>
</gene>
<keyword evidence="3" id="KW-0238">DNA-binding</keyword>
<keyword evidence="5" id="KW-0539">Nucleus</keyword>
<dbReference type="GO" id="GO:0005634">
    <property type="term" value="C:nucleus"/>
    <property type="evidence" value="ECO:0007669"/>
    <property type="project" value="TreeGrafter"/>
</dbReference>
<dbReference type="InterPro" id="IPR004827">
    <property type="entry name" value="bZIP"/>
</dbReference>
<dbReference type="InterPro" id="IPR046347">
    <property type="entry name" value="bZIP_sf"/>
</dbReference>
<dbReference type="GO" id="GO:0003700">
    <property type="term" value="F:DNA-binding transcription factor activity"/>
    <property type="evidence" value="ECO:0007669"/>
    <property type="project" value="InterPro"/>
</dbReference>
<evidence type="ECO:0000256" key="1">
    <source>
        <dbReference type="ARBA" id="ARBA00006079"/>
    </source>
</evidence>
<feature type="compositionally biased region" description="Basic and acidic residues" evidence="7">
    <location>
        <begin position="376"/>
        <end position="393"/>
    </location>
</feature>
<dbReference type="FunFam" id="1.20.5.170:FF:000025">
    <property type="entry name" value="nuclear factor interleukin-3-regulated protein-like"/>
    <property type="match status" value="1"/>
</dbReference>
<feature type="region of interest" description="Disordered" evidence="7">
    <location>
        <begin position="296"/>
        <end position="328"/>
    </location>
</feature>
<proteinExistence type="inferred from homology"/>
<comment type="similarity">
    <text evidence="1">Belongs to the bZIP family. NFIL3 subfamily.</text>
</comment>
<dbReference type="InterPro" id="IPR047229">
    <property type="entry name" value="NFIL3-like"/>
</dbReference>
<dbReference type="InterPro" id="IPR047106">
    <property type="entry name" value="NFIL3-like_bZIP"/>
</dbReference>
<feature type="compositionally biased region" description="Polar residues" evidence="7">
    <location>
        <begin position="301"/>
        <end position="318"/>
    </location>
</feature>
<organism evidence="9 10">
    <name type="scientific">Holothuria leucospilota</name>
    <name type="common">Black long sea cucumber</name>
    <name type="synonym">Mertensiothuria leucospilota</name>
    <dbReference type="NCBI Taxonomy" id="206669"/>
    <lineage>
        <taxon>Eukaryota</taxon>
        <taxon>Metazoa</taxon>
        <taxon>Echinodermata</taxon>
        <taxon>Eleutherozoa</taxon>
        <taxon>Echinozoa</taxon>
        <taxon>Holothuroidea</taxon>
        <taxon>Aspidochirotacea</taxon>
        <taxon>Aspidochirotida</taxon>
        <taxon>Holothuriidae</taxon>
        <taxon>Holothuria</taxon>
    </lineage>
</organism>
<evidence type="ECO:0000256" key="7">
    <source>
        <dbReference type="SAM" id="MobiDB-lite"/>
    </source>
</evidence>
<dbReference type="PROSITE" id="PS50217">
    <property type="entry name" value="BZIP"/>
    <property type="match status" value="1"/>
</dbReference>
<dbReference type="Pfam" id="PF07716">
    <property type="entry name" value="bZIP_2"/>
    <property type="match status" value="1"/>
</dbReference>
<evidence type="ECO:0000256" key="3">
    <source>
        <dbReference type="ARBA" id="ARBA00023125"/>
    </source>
</evidence>